<keyword evidence="1" id="KW-0238">DNA-binding</keyword>
<dbReference type="GO" id="GO:0005506">
    <property type="term" value="F:iron ion binding"/>
    <property type="evidence" value="ECO:0007669"/>
    <property type="project" value="InterPro"/>
</dbReference>
<dbReference type="SUPFAM" id="SSF47413">
    <property type="entry name" value="lambda repressor-like DNA-binding domains"/>
    <property type="match status" value="1"/>
</dbReference>
<dbReference type="GO" id="GO:0016491">
    <property type="term" value="F:oxidoreductase activity"/>
    <property type="evidence" value="ECO:0007669"/>
    <property type="project" value="InterPro"/>
</dbReference>
<evidence type="ECO:0000259" key="2">
    <source>
        <dbReference type="PROSITE" id="PS50943"/>
    </source>
</evidence>
<dbReference type="InterPro" id="IPR036073">
    <property type="entry name" value="Desulfoferrodoxin_Fe-bd_dom_sf"/>
</dbReference>
<dbReference type="CDD" id="cd00093">
    <property type="entry name" value="HTH_XRE"/>
    <property type="match status" value="1"/>
</dbReference>
<accession>A0A4U8QFB6</accession>
<dbReference type="OrthoDB" id="9813152at2"/>
<comment type="caution">
    <text evidence="3">The sequence shown here is derived from an EMBL/GenBank/DDBJ whole genome shotgun (WGS) entry which is preliminary data.</text>
</comment>
<dbReference type="Gene3D" id="2.60.40.730">
    <property type="entry name" value="SOR catalytic domain"/>
    <property type="match status" value="1"/>
</dbReference>
<dbReference type="SMART" id="SM00530">
    <property type="entry name" value="HTH_XRE"/>
    <property type="match status" value="1"/>
</dbReference>
<protein>
    <submittedName>
        <fullName evidence="3">Transcriptional repressor DicA</fullName>
    </submittedName>
</protein>
<dbReference type="RefSeq" id="WP_027294066.1">
    <property type="nucleotide sequence ID" value="NZ_CABMJZ010000062.1"/>
</dbReference>
<dbReference type="EMBL" id="QGQD01000006">
    <property type="protein sequence ID" value="TLD02833.1"/>
    <property type="molecule type" value="Genomic_DNA"/>
</dbReference>
<dbReference type="AlphaFoldDB" id="A0A4U8QFB6"/>
<dbReference type="GO" id="GO:0003677">
    <property type="term" value="F:DNA binding"/>
    <property type="evidence" value="ECO:0007669"/>
    <property type="project" value="UniProtKB-KW"/>
</dbReference>
<keyword evidence="4" id="KW-1185">Reference proteome</keyword>
<dbReference type="Pfam" id="PF01381">
    <property type="entry name" value="HTH_3"/>
    <property type="match status" value="1"/>
</dbReference>
<gene>
    <name evidence="3" type="ORF">DSM106044_00332</name>
</gene>
<dbReference type="PANTHER" id="PTHR46558:SF11">
    <property type="entry name" value="HTH-TYPE TRANSCRIPTIONAL REGULATOR XRE"/>
    <property type="match status" value="1"/>
</dbReference>
<sequence length="204" mass="23059">MDCNKVGLLILELRKEKNMTQKEIADAMNISDKAISKWERGLGCPDVSLLSELSQILGVNIEKILQGDLDPNHTDGGNMKRVKFYLCPTCGNVLTSTAKAELSCCGRKLEPLEEKPADADHQITVEDIDDEAYITINHEMTREHYLTFAAYVTCDRLQLIKLYPEQNAELRIPKIRSGKFYICCSNHGLFSLLPPRKSRKSENN</sequence>
<name>A0A4U8QFB6_9FIRM</name>
<dbReference type="PANTHER" id="PTHR46558">
    <property type="entry name" value="TRACRIPTIONAL REGULATORY PROTEIN-RELATED-RELATED"/>
    <property type="match status" value="1"/>
</dbReference>
<evidence type="ECO:0000313" key="3">
    <source>
        <dbReference type="EMBL" id="TLD02833.1"/>
    </source>
</evidence>
<organism evidence="3 4">
    <name type="scientific">Robinsoniella peoriensis</name>
    <dbReference type="NCBI Taxonomy" id="180332"/>
    <lineage>
        <taxon>Bacteria</taxon>
        <taxon>Bacillati</taxon>
        <taxon>Bacillota</taxon>
        <taxon>Clostridia</taxon>
        <taxon>Lachnospirales</taxon>
        <taxon>Lachnospiraceae</taxon>
        <taxon>Robinsoniella</taxon>
    </lineage>
</organism>
<dbReference type="STRING" id="180332.GCA_000797495_05534"/>
<evidence type="ECO:0000256" key="1">
    <source>
        <dbReference type="ARBA" id="ARBA00023125"/>
    </source>
</evidence>
<dbReference type="SUPFAM" id="SSF49367">
    <property type="entry name" value="Superoxide reductase-like"/>
    <property type="match status" value="1"/>
</dbReference>
<dbReference type="Gene3D" id="1.10.260.40">
    <property type="entry name" value="lambda repressor-like DNA-binding domains"/>
    <property type="match status" value="1"/>
</dbReference>
<dbReference type="InterPro" id="IPR001387">
    <property type="entry name" value="Cro/C1-type_HTH"/>
</dbReference>
<evidence type="ECO:0000313" key="4">
    <source>
        <dbReference type="Proteomes" id="UP000306509"/>
    </source>
</evidence>
<reference evidence="3 4" key="1">
    <citation type="journal article" date="2019" name="Anaerobe">
        <title>Detection of Robinsoniella peoriensis in multiple bone samples of a trauma patient.</title>
        <authorList>
            <person name="Schrottner P."/>
            <person name="Hartwich K."/>
            <person name="Bunk B."/>
            <person name="Schober I."/>
            <person name="Helbig S."/>
            <person name="Rudolph W.W."/>
            <person name="Gunzer F."/>
        </authorList>
    </citation>
    <scope>NUCLEOTIDE SEQUENCE [LARGE SCALE GENOMIC DNA]</scope>
    <source>
        <strain evidence="3 4">DSM 106044</strain>
    </source>
</reference>
<proteinExistence type="predicted"/>
<dbReference type="PROSITE" id="PS50943">
    <property type="entry name" value="HTH_CROC1"/>
    <property type="match status" value="1"/>
</dbReference>
<dbReference type="SUPFAM" id="SSF57802">
    <property type="entry name" value="Rubredoxin-like"/>
    <property type="match status" value="1"/>
</dbReference>
<dbReference type="Proteomes" id="UP000306509">
    <property type="component" value="Unassembled WGS sequence"/>
</dbReference>
<feature type="domain" description="HTH cro/C1-type" evidence="2">
    <location>
        <begin position="10"/>
        <end position="64"/>
    </location>
</feature>
<dbReference type="InterPro" id="IPR010982">
    <property type="entry name" value="Lambda_DNA-bd_dom_sf"/>
</dbReference>